<evidence type="ECO:0000256" key="3">
    <source>
        <dbReference type="ARBA" id="ARBA00022741"/>
    </source>
</evidence>
<dbReference type="SMART" id="SM01230">
    <property type="entry name" value="Gln-synt_C"/>
    <property type="match status" value="1"/>
</dbReference>
<evidence type="ECO:0000256" key="1">
    <source>
        <dbReference type="ARBA" id="ARBA00009897"/>
    </source>
</evidence>
<dbReference type="InterPro" id="IPR036651">
    <property type="entry name" value="Gln_synt_N_sf"/>
</dbReference>
<protein>
    <submittedName>
        <fullName evidence="9">Glutamine synthetase</fullName>
    </submittedName>
</protein>
<gene>
    <name evidence="9" type="primary">GlnA</name>
    <name evidence="9" type="ordered locus">PTH_0049</name>
</gene>
<dbReference type="InterPro" id="IPR008147">
    <property type="entry name" value="Gln_synt_N"/>
</dbReference>
<dbReference type="Gene3D" id="3.30.590.10">
    <property type="entry name" value="Glutamine synthetase/guanido kinase, catalytic domain"/>
    <property type="match status" value="1"/>
</dbReference>
<dbReference type="KEGG" id="pth:PTH_0049"/>
<dbReference type="PANTHER" id="PTHR43785:SF12">
    <property type="entry name" value="TYPE-1 GLUTAMINE SYNTHETASE 2"/>
    <property type="match status" value="1"/>
</dbReference>
<dbReference type="GO" id="GO:0006542">
    <property type="term" value="P:glutamine biosynthetic process"/>
    <property type="evidence" value="ECO:0007669"/>
    <property type="project" value="InterPro"/>
</dbReference>
<reference evidence="10" key="1">
    <citation type="journal article" date="2008" name="Genome Res.">
        <title>The genome of Pelotomaculum thermopropionicum reveals niche-associated evolution in anaerobic microbiota.</title>
        <authorList>
            <person name="Kosaka T."/>
            <person name="Kato S."/>
            <person name="Shimoyama T."/>
            <person name="Ishii S."/>
            <person name="Abe T."/>
            <person name="Watanabe K."/>
        </authorList>
    </citation>
    <scope>NUCLEOTIDE SEQUENCE [LARGE SCALE GENOMIC DNA]</scope>
    <source>
        <strain evidence="10">DSM 13744 / JCM 10971 / SI</strain>
    </source>
</reference>
<dbReference type="Gene3D" id="3.10.20.70">
    <property type="entry name" value="Glutamine synthetase, N-terminal domain"/>
    <property type="match status" value="1"/>
</dbReference>
<evidence type="ECO:0000313" key="10">
    <source>
        <dbReference type="Proteomes" id="UP000006556"/>
    </source>
</evidence>
<dbReference type="SUPFAM" id="SSF54368">
    <property type="entry name" value="Glutamine synthetase, N-terminal domain"/>
    <property type="match status" value="1"/>
</dbReference>
<dbReference type="Pfam" id="PF03951">
    <property type="entry name" value="Gln-synt_N"/>
    <property type="match status" value="1"/>
</dbReference>
<accession>A5D6A9</accession>
<dbReference type="InterPro" id="IPR014746">
    <property type="entry name" value="Gln_synth/guanido_kin_cat_dom"/>
</dbReference>
<dbReference type="InterPro" id="IPR008146">
    <property type="entry name" value="Gln_synth_cat_dom"/>
</dbReference>
<dbReference type="eggNOG" id="COG0174">
    <property type="taxonomic scope" value="Bacteria"/>
</dbReference>
<evidence type="ECO:0000256" key="4">
    <source>
        <dbReference type="ARBA" id="ARBA00022840"/>
    </source>
</evidence>
<proteinExistence type="inferred from homology"/>
<keyword evidence="10" id="KW-1185">Reference proteome</keyword>
<keyword evidence="3" id="KW-0547">Nucleotide-binding</keyword>
<dbReference type="Pfam" id="PF00120">
    <property type="entry name" value="Gln-synt_C"/>
    <property type="match status" value="1"/>
</dbReference>
<feature type="domain" description="GS beta-grasp" evidence="7">
    <location>
        <begin position="14"/>
        <end position="99"/>
    </location>
</feature>
<dbReference type="Proteomes" id="UP000006556">
    <property type="component" value="Chromosome"/>
</dbReference>
<dbReference type="PANTHER" id="PTHR43785">
    <property type="entry name" value="GAMMA-GLUTAMYLPUTRESCINE SYNTHETASE"/>
    <property type="match status" value="1"/>
</dbReference>
<evidence type="ECO:0000256" key="2">
    <source>
        <dbReference type="ARBA" id="ARBA00022598"/>
    </source>
</evidence>
<organism evidence="9 10">
    <name type="scientific">Pelotomaculum thermopropionicum (strain DSM 13744 / JCM 10971 / SI)</name>
    <dbReference type="NCBI Taxonomy" id="370438"/>
    <lineage>
        <taxon>Bacteria</taxon>
        <taxon>Bacillati</taxon>
        <taxon>Bacillota</taxon>
        <taxon>Clostridia</taxon>
        <taxon>Eubacteriales</taxon>
        <taxon>Desulfotomaculaceae</taxon>
        <taxon>Pelotomaculum</taxon>
    </lineage>
</organism>
<dbReference type="SUPFAM" id="SSF55931">
    <property type="entry name" value="Glutamine synthetase/guanido kinase"/>
    <property type="match status" value="1"/>
</dbReference>
<dbReference type="AlphaFoldDB" id="A5D6A9"/>
<sequence length="443" mass="49277">MLTREDVLEKAREERVKFLRLQFTDIFGALKNIAVTSEDLERALAGRVSFDSSVVDGVVSSQEQDITLQPDLSTFLVLPWRPREEAVARFICDVANPDGTPYPGCSRSVLKQVLSEADRAGFKILVGVEVEFYLFYTDENGNPTTNTHDSAGYCDLTPVDLGENARRDMVLVLEEMGTDIGFSHHEKGPGQHGITLKPDNALAVADKLVTFKFIVRTIAQRYGLHASLMPKPLNGRPGSALNLCLFLQRNGYGFFDDAPKQPSQLGQEVGHFIAGILAHARANTAITNPLVNSYKRLFPNGLTMPVRVAWSEDSRNTVLRVVTQCGQETRVEVRNPDPACNPYLALSVILKAGLEGIRQQLPQPPPLSENIFLADDNQSKGAQVACLPRTLGEALQELVSDQLARATLGEYIFRRFVEAKGEEWERFQAFVHPWELQEYLSCF</sequence>
<dbReference type="GO" id="GO:0005524">
    <property type="term" value="F:ATP binding"/>
    <property type="evidence" value="ECO:0007669"/>
    <property type="project" value="UniProtKB-KW"/>
</dbReference>
<dbReference type="EMBL" id="AP009389">
    <property type="protein sequence ID" value="BAF58230.1"/>
    <property type="molecule type" value="Genomic_DNA"/>
</dbReference>
<dbReference type="HOGENOM" id="CLU_017290_1_3_9"/>
<keyword evidence="4" id="KW-0067">ATP-binding</keyword>
<name>A5D6A9_PELTS</name>
<dbReference type="PROSITE" id="PS51987">
    <property type="entry name" value="GS_CATALYTIC"/>
    <property type="match status" value="1"/>
</dbReference>
<dbReference type="GO" id="GO:0004356">
    <property type="term" value="F:glutamine synthetase activity"/>
    <property type="evidence" value="ECO:0007669"/>
    <property type="project" value="InterPro"/>
</dbReference>
<dbReference type="PROSITE" id="PS51986">
    <property type="entry name" value="GS_BETA_GRASP"/>
    <property type="match status" value="1"/>
</dbReference>
<evidence type="ECO:0000256" key="6">
    <source>
        <dbReference type="RuleBase" id="RU000384"/>
    </source>
</evidence>
<evidence type="ECO:0000259" key="7">
    <source>
        <dbReference type="PROSITE" id="PS51986"/>
    </source>
</evidence>
<evidence type="ECO:0000313" key="9">
    <source>
        <dbReference type="EMBL" id="BAF58230.1"/>
    </source>
</evidence>
<feature type="domain" description="GS catalytic" evidence="8">
    <location>
        <begin position="106"/>
        <end position="443"/>
    </location>
</feature>
<keyword evidence="2" id="KW-0436">Ligase</keyword>
<evidence type="ECO:0000256" key="5">
    <source>
        <dbReference type="PROSITE-ProRule" id="PRU01330"/>
    </source>
</evidence>
<evidence type="ECO:0000259" key="8">
    <source>
        <dbReference type="PROSITE" id="PS51987"/>
    </source>
</evidence>
<comment type="similarity">
    <text evidence="1 5 6">Belongs to the glutamine synthetase family.</text>
</comment>
<dbReference type="STRING" id="370438.PTH_0049"/>